<feature type="domain" description="OmpA-like" evidence="3">
    <location>
        <begin position="217"/>
        <end position="337"/>
    </location>
</feature>
<accession>A0A915YI05</accession>
<feature type="chain" id="PRO_5036928024" evidence="2">
    <location>
        <begin position="20"/>
        <end position="344"/>
    </location>
</feature>
<dbReference type="KEGG" id="aup:AsAng_0040720"/>
<proteinExistence type="predicted"/>
<evidence type="ECO:0000313" key="5">
    <source>
        <dbReference type="Proteomes" id="UP001060919"/>
    </source>
</evidence>
<organism evidence="4 5">
    <name type="scientific">Aureispira anguillae</name>
    <dbReference type="NCBI Taxonomy" id="2864201"/>
    <lineage>
        <taxon>Bacteria</taxon>
        <taxon>Pseudomonadati</taxon>
        <taxon>Bacteroidota</taxon>
        <taxon>Saprospiria</taxon>
        <taxon>Saprospirales</taxon>
        <taxon>Saprospiraceae</taxon>
        <taxon>Aureispira</taxon>
    </lineage>
</organism>
<keyword evidence="1" id="KW-0472">Membrane</keyword>
<dbReference type="PROSITE" id="PS51123">
    <property type="entry name" value="OMPA_2"/>
    <property type="match status" value="1"/>
</dbReference>
<evidence type="ECO:0000256" key="2">
    <source>
        <dbReference type="SAM" id="SignalP"/>
    </source>
</evidence>
<feature type="signal peptide" evidence="2">
    <location>
        <begin position="1"/>
        <end position="19"/>
    </location>
</feature>
<dbReference type="Pfam" id="PF00691">
    <property type="entry name" value="OmpA"/>
    <property type="match status" value="1"/>
</dbReference>
<protein>
    <submittedName>
        <fullName evidence="4">OmpA family protein</fullName>
    </submittedName>
</protein>
<dbReference type="Gene3D" id="3.30.1330.60">
    <property type="entry name" value="OmpA-like domain"/>
    <property type="match status" value="1"/>
</dbReference>
<name>A0A915YI05_9BACT</name>
<dbReference type="GO" id="GO:0016020">
    <property type="term" value="C:membrane"/>
    <property type="evidence" value="ECO:0007669"/>
    <property type="project" value="UniProtKB-UniRule"/>
</dbReference>
<dbReference type="Proteomes" id="UP001060919">
    <property type="component" value="Chromosome"/>
</dbReference>
<dbReference type="CDD" id="cd07185">
    <property type="entry name" value="OmpA_C-like"/>
    <property type="match status" value="1"/>
</dbReference>
<keyword evidence="5" id="KW-1185">Reference proteome</keyword>
<dbReference type="AlphaFoldDB" id="A0A915YI05"/>
<evidence type="ECO:0000313" key="4">
    <source>
        <dbReference type="EMBL" id="BDS13336.1"/>
    </source>
</evidence>
<sequence>MQNNIYFLFILLVACTATAQENIPTVPTAIYVGNAAFHAPVYGAKISLVLQEDFGNKKRPVSTFIGEFISDSAGMITVSLIPNKSYLIQTTKDGYYTQLSKLKTTNFSRTHQNKKGISLRPRNIISIKGNIAIPNGTKGQVTLTNTTTNYTRTEQLDATGNYDIKAVKDNDYELHVFIEGMIDTVVNIKQEALATNSGNIPFVYNFVPNAPKPNYRAGDVFALKSYNLRFIDRTHRLSSEIWLDTLVRILKDNPEVKMELQIHTDSRKSDRLNLLLSKKRAALVQQELIERGVTEEQFFFEMKGEDEILNHCVDGVTCTKREHAINNRIVLIVTSGAFLFKEDD</sequence>
<dbReference type="EMBL" id="AP026867">
    <property type="protein sequence ID" value="BDS13336.1"/>
    <property type="molecule type" value="Genomic_DNA"/>
</dbReference>
<evidence type="ECO:0000256" key="1">
    <source>
        <dbReference type="PROSITE-ProRule" id="PRU00473"/>
    </source>
</evidence>
<dbReference type="InterPro" id="IPR006665">
    <property type="entry name" value="OmpA-like"/>
</dbReference>
<dbReference type="RefSeq" id="WP_264788619.1">
    <property type="nucleotide sequence ID" value="NZ_AP026867.1"/>
</dbReference>
<reference evidence="4" key="1">
    <citation type="submission" date="2022-09" db="EMBL/GenBank/DDBJ databases">
        <title>Aureispira anguillicida sp. nov., isolated from Leptocephalus of Japanese eel Anguilla japonica.</title>
        <authorList>
            <person name="Yuasa K."/>
            <person name="Mekata T."/>
            <person name="Ikunari K."/>
        </authorList>
    </citation>
    <scope>NUCLEOTIDE SEQUENCE</scope>
    <source>
        <strain evidence="4">EL160426</strain>
    </source>
</reference>
<gene>
    <name evidence="4" type="ORF">AsAng_0040720</name>
</gene>
<dbReference type="SUPFAM" id="SSF103088">
    <property type="entry name" value="OmpA-like"/>
    <property type="match status" value="1"/>
</dbReference>
<evidence type="ECO:0000259" key="3">
    <source>
        <dbReference type="PROSITE" id="PS51123"/>
    </source>
</evidence>
<dbReference type="InterPro" id="IPR036737">
    <property type="entry name" value="OmpA-like_sf"/>
</dbReference>
<keyword evidence="2" id="KW-0732">Signal</keyword>